<comment type="caution">
    <text evidence="1">The sequence shown here is derived from an EMBL/GenBank/DDBJ whole genome shotgun (WGS) entry which is preliminary data.</text>
</comment>
<evidence type="ECO:0000313" key="1">
    <source>
        <dbReference type="EMBL" id="MCG2620867.1"/>
    </source>
</evidence>
<dbReference type="RefSeq" id="WP_237817949.1">
    <property type="nucleotide sequence ID" value="NZ_JAKLTQ010000001.1"/>
</dbReference>
<keyword evidence="2" id="KW-1185">Reference proteome</keyword>
<dbReference type="EMBL" id="JAKLTQ010000001">
    <property type="protein sequence ID" value="MCG2620867.1"/>
    <property type="molecule type" value="Genomic_DNA"/>
</dbReference>
<dbReference type="Proteomes" id="UP001165368">
    <property type="component" value="Unassembled WGS sequence"/>
</dbReference>
<organism evidence="1 2">
    <name type="scientific">Arthrobacter hankyongi</name>
    <dbReference type="NCBI Taxonomy" id="2904801"/>
    <lineage>
        <taxon>Bacteria</taxon>
        <taxon>Bacillati</taxon>
        <taxon>Actinomycetota</taxon>
        <taxon>Actinomycetes</taxon>
        <taxon>Micrococcales</taxon>
        <taxon>Micrococcaceae</taxon>
        <taxon>Arthrobacter</taxon>
    </lineage>
</organism>
<evidence type="ECO:0000313" key="2">
    <source>
        <dbReference type="Proteomes" id="UP001165368"/>
    </source>
</evidence>
<accession>A0ABS9L2J7</accession>
<name>A0ABS9L2J7_9MICC</name>
<sequence length="119" mass="13471">MTDLRMHHEWPLLVQMKEAGFPLEQVVAFFGFREEDIRKAFGGWVAVESTRPKVAQDGTTACPRCSHEAWPVQFGMWAHDPDNPDPKAFMAGCVVGGDDPEWRCTGEDCGYEWRVLRSG</sequence>
<proteinExistence type="predicted"/>
<gene>
    <name evidence="1" type="ORF">LVY72_02940</name>
</gene>
<protein>
    <submittedName>
        <fullName evidence="1">Uncharacterized protein</fullName>
    </submittedName>
</protein>
<reference evidence="1" key="1">
    <citation type="submission" date="2022-01" db="EMBL/GenBank/DDBJ databases">
        <authorList>
            <person name="Jo J.-H."/>
            <person name="Im W.-T."/>
        </authorList>
    </citation>
    <scope>NUCLEOTIDE SEQUENCE</scope>
    <source>
        <strain evidence="1">I2-34</strain>
    </source>
</reference>